<dbReference type="GO" id="GO:0003676">
    <property type="term" value="F:nucleic acid binding"/>
    <property type="evidence" value="ECO:0007669"/>
    <property type="project" value="InterPro"/>
</dbReference>
<dbReference type="InterPro" id="IPR012337">
    <property type="entry name" value="RNaseH-like_sf"/>
</dbReference>
<dbReference type="Gene3D" id="3.30.420.10">
    <property type="entry name" value="Ribonuclease H-like superfamily/Ribonuclease H"/>
    <property type="match status" value="1"/>
</dbReference>
<keyword evidence="3" id="KW-1185">Reference proteome</keyword>
<dbReference type="KEGG" id="vg:26644366"/>
<dbReference type="InterPro" id="IPR033390">
    <property type="entry name" value="Rv2179c-like"/>
</dbReference>
<dbReference type="SUPFAM" id="SSF53098">
    <property type="entry name" value="Ribonuclease H-like"/>
    <property type="match status" value="1"/>
</dbReference>
<organism evidence="2 3">
    <name type="scientific">Enterococcus phage EFDG1</name>
    <dbReference type="NCBI Taxonomy" id="1597976"/>
    <lineage>
        <taxon>Viruses</taxon>
        <taxon>Duplodnaviria</taxon>
        <taxon>Heunggongvirae</taxon>
        <taxon>Uroviricota</taxon>
        <taxon>Caudoviricetes</taxon>
        <taxon>Herelleviridae</taxon>
        <taxon>Brockvirinae</taxon>
        <taxon>Schiekvirus</taxon>
        <taxon>Schiekvirus EFDG1</taxon>
    </lineage>
</organism>
<dbReference type="EMBL" id="KP339049">
    <property type="protein sequence ID" value="AJP61359.1"/>
    <property type="molecule type" value="Genomic_DNA"/>
</dbReference>
<evidence type="ECO:0000313" key="2">
    <source>
        <dbReference type="EMBL" id="AJP61359.1"/>
    </source>
</evidence>
<reference evidence="2 3" key="1">
    <citation type="journal article" date="2015" name="Appl. Environ. Microbiol.">
        <title>Targeting Enterococcus faecalis Biofilms with Phage Therapy.</title>
        <authorList>
            <person name="Khalifa L."/>
            <person name="Brosh Y."/>
            <person name="Gelman D."/>
            <person name="Coppenhagen-Glazer S."/>
            <person name="Beyth S."/>
            <person name="Poradosu-Cohen R."/>
            <person name="Que Y.A."/>
            <person name="Beyth N."/>
            <person name="Hazan R."/>
        </authorList>
    </citation>
    <scope>NUCLEOTIDE SEQUENCE [LARGE SCALE GENOMIC DNA]</scope>
</reference>
<protein>
    <recommendedName>
        <fullName evidence="1">3'-5' exoribonuclease Rv2179c-like domain-containing protein</fullName>
    </recommendedName>
</protein>
<dbReference type="RefSeq" id="YP_009218253.1">
    <property type="nucleotide sequence ID" value="NC_029009.1"/>
</dbReference>
<evidence type="ECO:0000313" key="3">
    <source>
        <dbReference type="Proteomes" id="UP000032402"/>
    </source>
</evidence>
<sequence length="176" mass="20439">MKIFFDTEFTGLHKDTTLISIGIIAENGVSFYAELNDYDETQVDEWLQAHVLDNLVGEENLREEENQYYGDTAYIAQKLQEWLAQFNSVEVWSDCLSYDWVLFNHLFGDALSIPSNVYYIPFDICTLFKVKGVDPDISREEFAFLLGNGETMEGVKHNAMWDALVIKKCYERLEMM</sequence>
<dbReference type="OrthoDB" id="10442at10239"/>
<dbReference type="Proteomes" id="UP000032402">
    <property type="component" value="Segment"/>
</dbReference>
<accession>A0A0C5KKU4</accession>
<dbReference type="Pfam" id="PF16473">
    <property type="entry name" value="Rv2179c-like"/>
    <property type="match status" value="1"/>
</dbReference>
<name>A0A0C5KKU4_9CAUD</name>
<feature type="domain" description="3'-5' exoribonuclease Rv2179c-like" evidence="1">
    <location>
        <begin position="2"/>
        <end position="170"/>
    </location>
</feature>
<proteinExistence type="predicted"/>
<dbReference type="GeneID" id="26644366"/>
<evidence type="ECO:0000259" key="1">
    <source>
        <dbReference type="Pfam" id="PF16473"/>
    </source>
</evidence>
<dbReference type="InterPro" id="IPR036397">
    <property type="entry name" value="RNaseH_sf"/>
</dbReference>